<protein>
    <recommendedName>
        <fullName evidence="4">dihydroneopterin aldolase</fullName>
        <ecNumber evidence="4">4.1.2.25</ecNumber>
    </recommendedName>
    <alternativeName>
        <fullName evidence="7">7,8-dihydroneopterin aldolase</fullName>
    </alternativeName>
</protein>
<feature type="domain" description="Dihydroneopterin aldolase/epimerase" evidence="9">
    <location>
        <begin position="37"/>
        <end position="147"/>
    </location>
</feature>
<dbReference type="InterPro" id="IPR043133">
    <property type="entry name" value="GTP-CH-I_C/QueF"/>
</dbReference>
<gene>
    <name evidence="10" type="ORF">DXN04_23915</name>
</gene>
<comment type="similarity">
    <text evidence="3">Belongs to the DHNA family.</text>
</comment>
<evidence type="ECO:0000256" key="5">
    <source>
        <dbReference type="ARBA" id="ARBA00022909"/>
    </source>
</evidence>
<dbReference type="Pfam" id="PF02152">
    <property type="entry name" value="FolB"/>
    <property type="match status" value="1"/>
</dbReference>
<name>A0A3E1NY89_9BACT</name>
<evidence type="ECO:0000313" key="11">
    <source>
        <dbReference type="Proteomes" id="UP000261174"/>
    </source>
</evidence>
<comment type="pathway">
    <text evidence="2">Cofactor biosynthesis; tetrahydrofolate biosynthesis; 2-amino-4-hydroxy-6-hydroxymethyl-7,8-dihydropteridine diphosphate from 7,8-dihydroneopterin triphosphate: step 3/4.</text>
</comment>
<dbReference type="EMBL" id="QTJV01000009">
    <property type="protein sequence ID" value="RFM32718.1"/>
    <property type="molecule type" value="Genomic_DNA"/>
</dbReference>
<keyword evidence="5" id="KW-0289">Folate biosynthesis</keyword>
<dbReference type="GO" id="GO:0005737">
    <property type="term" value="C:cytoplasm"/>
    <property type="evidence" value="ECO:0007669"/>
    <property type="project" value="TreeGrafter"/>
</dbReference>
<keyword evidence="6" id="KW-0456">Lyase</keyword>
<dbReference type="AlphaFoldDB" id="A0A3E1NY89"/>
<keyword evidence="8" id="KW-0472">Membrane</keyword>
<evidence type="ECO:0000256" key="4">
    <source>
        <dbReference type="ARBA" id="ARBA00013043"/>
    </source>
</evidence>
<keyword evidence="11" id="KW-1185">Reference proteome</keyword>
<comment type="catalytic activity">
    <reaction evidence="1">
        <text>7,8-dihydroneopterin = 6-hydroxymethyl-7,8-dihydropterin + glycolaldehyde</text>
        <dbReference type="Rhea" id="RHEA:10540"/>
        <dbReference type="ChEBI" id="CHEBI:17001"/>
        <dbReference type="ChEBI" id="CHEBI:17071"/>
        <dbReference type="ChEBI" id="CHEBI:44841"/>
        <dbReference type="EC" id="4.1.2.25"/>
    </reaction>
</comment>
<dbReference type="SMART" id="SM00905">
    <property type="entry name" value="FolB"/>
    <property type="match status" value="1"/>
</dbReference>
<comment type="caution">
    <text evidence="10">The sequence shown here is derived from an EMBL/GenBank/DDBJ whole genome shotgun (WGS) entry which is preliminary data.</text>
</comment>
<dbReference type="PANTHER" id="PTHR42844">
    <property type="entry name" value="DIHYDRONEOPTERIN ALDOLASE 1-RELATED"/>
    <property type="match status" value="1"/>
</dbReference>
<dbReference type="SUPFAM" id="SSF55620">
    <property type="entry name" value="Tetrahydrobiopterin biosynthesis enzymes-like"/>
    <property type="match status" value="1"/>
</dbReference>
<evidence type="ECO:0000256" key="2">
    <source>
        <dbReference type="ARBA" id="ARBA00005013"/>
    </source>
</evidence>
<dbReference type="GO" id="GO:0046656">
    <property type="term" value="P:folic acid biosynthetic process"/>
    <property type="evidence" value="ECO:0007669"/>
    <property type="project" value="UniProtKB-KW"/>
</dbReference>
<keyword evidence="8" id="KW-1133">Transmembrane helix</keyword>
<evidence type="ECO:0000256" key="1">
    <source>
        <dbReference type="ARBA" id="ARBA00001353"/>
    </source>
</evidence>
<evidence type="ECO:0000256" key="6">
    <source>
        <dbReference type="ARBA" id="ARBA00023239"/>
    </source>
</evidence>
<dbReference type="InterPro" id="IPR006156">
    <property type="entry name" value="Dihydroneopterin_aldolase"/>
</dbReference>
<keyword evidence="8" id="KW-0812">Transmembrane</keyword>
<reference evidence="10 11" key="1">
    <citation type="submission" date="2018-08" db="EMBL/GenBank/DDBJ databases">
        <title>Chitinophaga sp. K20C18050901, a novel bacterium isolated from forest soil.</title>
        <authorList>
            <person name="Wang C."/>
        </authorList>
    </citation>
    <scope>NUCLEOTIDE SEQUENCE [LARGE SCALE GENOMIC DNA]</scope>
    <source>
        <strain evidence="10 11">K20C18050901</strain>
    </source>
</reference>
<feature type="transmembrane region" description="Helical" evidence="8">
    <location>
        <begin position="21"/>
        <end position="39"/>
    </location>
</feature>
<accession>A0A3E1NY89</accession>
<dbReference type="InterPro" id="IPR006157">
    <property type="entry name" value="FolB_dom"/>
</dbReference>
<dbReference type="PANTHER" id="PTHR42844:SF1">
    <property type="entry name" value="DIHYDRONEOPTERIN ALDOLASE 1-RELATED"/>
    <property type="match status" value="1"/>
</dbReference>
<sequence length="149" mass="17115">MQKDIYLLKSTRLNHIILQTNRMQVWLVFLFSSMLTIGLEQVHFHAFHGLYPEEKIIGNDFIIDVYVTIPGTSPIDKISETVNYQGLLNVIRPIMEIPQPLLEQVVYAITDAIKLKYPEVQKTVISLRKMNPPMGASVRNSIVSLEKTY</sequence>
<organism evidence="10 11">
    <name type="scientific">Chitinophaga silvisoli</name>
    <dbReference type="NCBI Taxonomy" id="2291814"/>
    <lineage>
        <taxon>Bacteria</taxon>
        <taxon>Pseudomonadati</taxon>
        <taxon>Bacteroidota</taxon>
        <taxon>Chitinophagia</taxon>
        <taxon>Chitinophagales</taxon>
        <taxon>Chitinophagaceae</taxon>
        <taxon>Chitinophaga</taxon>
    </lineage>
</organism>
<proteinExistence type="inferred from homology"/>
<dbReference type="Gene3D" id="3.30.1130.10">
    <property type="match status" value="1"/>
</dbReference>
<evidence type="ECO:0000256" key="3">
    <source>
        <dbReference type="ARBA" id="ARBA00005708"/>
    </source>
</evidence>
<evidence type="ECO:0000256" key="8">
    <source>
        <dbReference type="SAM" id="Phobius"/>
    </source>
</evidence>
<evidence type="ECO:0000259" key="9">
    <source>
        <dbReference type="SMART" id="SM00905"/>
    </source>
</evidence>
<dbReference type="EC" id="4.1.2.25" evidence="4"/>
<evidence type="ECO:0000256" key="7">
    <source>
        <dbReference type="ARBA" id="ARBA00032903"/>
    </source>
</evidence>
<dbReference type="GO" id="GO:0004150">
    <property type="term" value="F:dihydroneopterin aldolase activity"/>
    <property type="evidence" value="ECO:0007669"/>
    <property type="project" value="UniProtKB-EC"/>
</dbReference>
<dbReference type="Proteomes" id="UP000261174">
    <property type="component" value="Unassembled WGS sequence"/>
</dbReference>
<evidence type="ECO:0000313" key="10">
    <source>
        <dbReference type="EMBL" id="RFM32718.1"/>
    </source>
</evidence>